<keyword evidence="11" id="KW-1185">Reference proteome</keyword>
<dbReference type="GO" id="GO:0016020">
    <property type="term" value="C:membrane"/>
    <property type="evidence" value="ECO:0007669"/>
    <property type="project" value="UniProtKB-SubCell"/>
</dbReference>
<keyword evidence="8" id="KW-0012">Acyltransferase</keyword>
<dbReference type="PROSITE" id="PS50088">
    <property type="entry name" value="ANK_REPEAT"/>
    <property type="match status" value="3"/>
</dbReference>
<dbReference type="PROSITE" id="PS50297">
    <property type="entry name" value="ANK_REP_REGION"/>
    <property type="match status" value="3"/>
</dbReference>
<evidence type="ECO:0000256" key="3">
    <source>
        <dbReference type="ARBA" id="ARBA00022737"/>
    </source>
</evidence>
<comment type="catalytic activity">
    <reaction evidence="8">
        <text>L-cysteinyl-[protein] + hexadecanoyl-CoA = S-hexadecanoyl-L-cysteinyl-[protein] + CoA</text>
        <dbReference type="Rhea" id="RHEA:36683"/>
        <dbReference type="Rhea" id="RHEA-COMP:10131"/>
        <dbReference type="Rhea" id="RHEA-COMP:11032"/>
        <dbReference type="ChEBI" id="CHEBI:29950"/>
        <dbReference type="ChEBI" id="CHEBI:57287"/>
        <dbReference type="ChEBI" id="CHEBI:57379"/>
        <dbReference type="ChEBI" id="CHEBI:74151"/>
        <dbReference type="EC" id="2.3.1.225"/>
    </reaction>
</comment>
<evidence type="ECO:0000256" key="2">
    <source>
        <dbReference type="ARBA" id="ARBA00022692"/>
    </source>
</evidence>
<dbReference type="InterPro" id="IPR001594">
    <property type="entry name" value="Palmitoyltrfase_DHHC"/>
</dbReference>
<keyword evidence="4 8" id="KW-1133">Transmembrane helix</keyword>
<evidence type="ECO:0000256" key="7">
    <source>
        <dbReference type="PROSITE-ProRule" id="PRU00023"/>
    </source>
</evidence>
<proteinExistence type="inferred from homology"/>
<comment type="similarity">
    <text evidence="8">Belongs to the DHHC palmitoyltransferase family.</text>
</comment>
<keyword evidence="5 7" id="KW-0040">ANK repeat</keyword>
<evidence type="ECO:0000256" key="5">
    <source>
        <dbReference type="ARBA" id="ARBA00023043"/>
    </source>
</evidence>
<dbReference type="Gene3D" id="1.25.40.20">
    <property type="entry name" value="Ankyrin repeat-containing domain"/>
    <property type="match status" value="2"/>
</dbReference>
<reference evidence="10" key="1">
    <citation type="submission" date="2022-02" db="EMBL/GenBank/DDBJ databases">
        <title>Atlantic sturgeon de novo genome assembly.</title>
        <authorList>
            <person name="Stock M."/>
            <person name="Klopp C."/>
            <person name="Guiguen Y."/>
            <person name="Cabau C."/>
            <person name="Parinello H."/>
            <person name="Santidrian Yebra-Pimentel E."/>
            <person name="Kuhl H."/>
            <person name="Dirks R.P."/>
            <person name="Guessner J."/>
            <person name="Wuertz S."/>
            <person name="Du K."/>
            <person name="Schartl M."/>
        </authorList>
    </citation>
    <scope>NUCLEOTIDE SEQUENCE</scope>
    <source>
        <strain evidence="10">STURGEONOMICS-FGT-2020</strain>
        <tissue evidence="10">Whole blood</tissue>
    </source>
</reference>
<feature type="repeat" description="ANK" evidence="7">
    <location>
        <begin position="42"/>
        <end position="74"/>
    </location>
</feature>
<sequence length="555" mass="63222">MELNSAICVGTDIFDAIQRGNLEHCVTLIQQDQSLLARKGWSGFTPLHYAAFQGNRGLAELLLQHGADPNLPNDAGQTPFHFACRHGDVHVIHRMLKYEADVNLTDHQWKTALHHAVIGGNLFAIRYLEELGIFNFCDTDKCLLTPLHLATSTGNTYVVRYLLRNSRCLADAPDNQGMTPMHIAAEKGAIEISWLLLQAVGFRNLHLKAKNGLTPLDIVKQGITYRHQELTKVLNKYSKEPHDQKPKESYGMYYWTLVFPGVSASVVFLISSALGKYGGIFCALVFPWLARTTFSQYHRMNDIQRLPNPAYLGTFAAGIFHSLVCFFYKILPNILSPLWPANTLLLVSATHFTGILWMFKVVLTKDPGRLQSAESETKFSKIADLLNANESLSKFCVYCEVFQPERAKHCKLCNCCVLEYDHHCIFLKNCIGKNNHQFFIIFIMGVAVAHLIFTFSALYYIYLKFDLHFWALLTTVISNEAWVIVLAVMNVLTLVWEGWLLMEQFEVVSVGTTIYFKHETDARQYTWRHRCRTFFTFLMGGKRTSKLQEKVSVII</sequence>
<protein>
    <recommendedName>
        <fullName evidence="8">Palmitoyltransferase</fullName>
        <ecNumber evidence="8">2.3.1.225</ecNumber>
    </recommendedName>
</protein>
<comment type="domain">
    <text evidence="8">The DHHC domain is required for palmitoyltransferase activity.</text>
</comment>
<feature type="repeat" description="ANK" evidence="7">
    <location>
        <begin position="75"/>
        <end position="107"/>
    </location>
</feature>
<gene>
    <name evidence="10" type="ORF">AOXY_G13168</name>
</gene>
<evidence type="ECO:0000313" key="11">
    <source>
        <dbReference type="Proteomes" id="UP001230051"/>
    </source>
</evidence>
<evidence type="ECO:0000259" key="9">
    <source>
        <dbReference type="Pfam" id="PF01529"/>
    </source>
</evidence>
<keyword evidence="3" id="KW-0677">Repeat</keyword>
<dbReference type="EMBL" id="JAGXEW010000011">
    <property type="protein sequence ID" value="KAK1166514.1"/>
    <property type="molecule type" value="Genomic_DNA"/>
</dbReference>
<dbReference type="AlphaFoldDB" id="A0AAD8DB53"/>
<feature type="transmembrane region" description="Helical" evidence="8">
    <location>
        <begin position="343"/>
        <end position="363"/>
    </location>
</feature>
<name>A0AAD8DB53_ACIOX</name>
<evidence type="ECO:0000256" key="6">
    <source>
        <dbReference type="ARBA" id="ARBA00023136"/>
    </source>
</evidence>
<dbReference type="GO" id="GO:0019706">
    <property type="term" value="F:protein-cysteine S-palmitoyltransferase activity"/>
    <property type="evidence" value="ECO:0007669"/>
    <property type="project" value="UniProtKB-EC"/>
</dbReference>
<feature type="repeat" description="ANK" evidence="7">
    <location>
        <begin position="176"/>
        <end position="198"/>
    </location>
</feature>
<dbReference type="PROSITE" id="PS50216">
    <property type="entry name" value="DHHC"/>
    <property type="match status" value="1"/>
</dbReference>
<dbReference type="Proteomes" id="UP001230051">
    <property type="component" value="Unassembled WGS sequence"/>
</dbReference>
<keyword evidence="6 8" id="KW-0472">Membrane</keyword>
<feature type="domain" description="Palmitoyltransferase DHHC" evidence="9">
    <location>
        <begin position="393"/>
        <end position="515"/>
    </location>
</feature>
<dbReference type="Pfam" id="PF01529">
    <property type="entry name" value="DHHC"/>
    <property type="match status" value="1"/>
</dbReference>
<comment type="subcellular location">
    <subcellularLocation>
        <location evidence="1">Membrane</location>
        <topology evidence="1">Multi-pass membrane protein</topology>
    </subcellularLocation>
</comment>
<evidence type="ECO:0000256" key="4">
    <source>
        <dbReference type="ARBA" id="ARBA00022989"/>
    </source>
</evidence>
<dbReference type="PANTHER" id="PTHR24161">
    <property type="entry name" value="ANK_REP_REGION DOMAIN-CONTAINING PROTEIN-RELATED"/>
    <property type="match status" value="1"/>
</dbReference>
<dbReference type="SUPFAM" id="SSF48403">
    <property type="entry name" value="Ankyrin repeat"/>
    <property type="match status" value="1"/>
</dbReference>
<comment type="caution">
    <text evidence="10">The sequence shown here is derived from an EMBL/GenBank/DDBJ whole genome shotgun (WGS) entry which is preliminary data.</text>
</comment>
<dbReference type="InterPro" id="IPR036770">
    <property type="entry name" value="Ankyrin_rpt-contain_sf"/>
</dbReference>
<evidence type="ECO:0000256" key="1">
    <source>
        <dbReference type="ARBA" id="ARBA00004141"/>
    </source>
</evidence>
<dbReference type="SMART" id="SM00248">
    <property type="entry name" value="ANK"/>
    <property type="match status" value="6"/>
</dbReference>
<keyword evidence="8" id="KW-0808">Transferase</keyword>
<keyword evidence="2 8" id="KW-0812">Transmembrane</keyword>
<evidence type="ECO:0000256" key="8">
    <source>
        <dbReference type="RuleBase" id="RU079119"/>
    </source>
</evidence>
<feature type="transmembrane region" description="Helical" evidence="8">
    <location>
        <begin position="309"/>
        <end position="331"/>
    </location>
</feature>
<dbReference type="Pfam" id="PF12796">
    <property type="entry name" value="Ank_2"/>
    <property type="match status" value="2"/>
</dbReference>
<feature type="transmembrane region" description="Helical" evidence="8">
    <location>
        <begin position="277"/>
        <end position="297"/>
    </location>
</feature>
<organism evidence="10 11">
    <name type="scientific">Acipenser oxyrinchus oxyrinchus</name>
    <dbReference type="NCBI Taxonomy" id="40147"/>
    <lineage>
        <taxon>Eukaryota</taxon>
        <taxon>Metazoa</taxon>
        <taxon>Chordata</taxon>
        <taxon>Craniata</taxon>
        <taxon>Vertebrata</taxon>
        <taxon>Euteleostomi</taxon>
        <taxon>Actinopterygii</taxon>
        <taxon>Chondrostei</taxon>
        <taxon>Acipenseriformes</taxon>
        <taxon>Acipenseridae</taxon>
        <taxon>Acipenser</taxon>
    </lineage>
</organism>
<dbReference type="InterPro" id="IPR002110">
    <property type="entry name" value="Ankyrin_rpt"/>
</dbReference>
<feature type="transmembrane region" description="Helical" evidence="8">
    <location>
        <begin position="481"/>
        <end position="502"/>
    </location>
</feature>
<dbReference type="EC" id="2.3.1.225" evidence="8"/>
<feature type="transmembrane region" description="Helical" evidence="8">
    <location>
        <begin position="438"/>
        <end position="461"/>
    </location>
</feature>
<evidence type="ECO:0000313" key="10">
    <source>
        <dbReference type="EMBL" id="KAK1166514.1"/>
    </source>
</evidence>
<dbReference type="PANTHER" id="PTHR24161:SF118">
    <property type="entry name" value="PALMITOYLTRANSFERASE"/>
    <property type="match status" value="1"/>
</dbReference>
<accession>A0AAD8DB53</accession>